<gene>
    <name evidence="9" type="ORF">CEW83_03820</name>
</gene>
<keyword evidence="7" id="KW-0998">Cell outer membrane</keyword>
<dbReference type="SUPFAM" id="SSF56935">
    <property type="entry name" value="Porins"/>
    <property type="match status" value="1"/>
</dbReference>
<dbReference type="PANTHER" id="PTHR35093:SF8">
    <property type="entry name" value="OUTER MEMBRANE PROTEIN NMB0088-RELATED"/>
    <property type="match status" value="1"/>
</dbReference>
<evidence type="ECO:0000256" key="7">
    <source>
        <dbReference type="ARBA" id="ARBA00023237"/>
    </source>
</evidence>
<evidence type="ECO:0000256" key="8">
    <source>
        <dbReference type="SAM" id="SignalP"/>
    </source>
</evidence>
<evidence type="ECO:0000256" key="2">
    <source>
        <dbReference type="ARBA" id="ARBA00008163"/>
    </source>
</evidence>
<dbReference type="GO" id="GO:0009279">
    <property type="term" value="C:cell outer membrane"/>
    <property type="evidence" value="ECO:0007669"/>
    <property type="project" value="UniProtKB-SubCell"/>
</dbReference>
<keyword evidence="6" id="KW-0472">Membrane</keyword>
<dbReference type="InterPro" id="IPR005017">
    <property type="entry name" value="OMPP1/FadL/TodX"/>
</dbReference>
<evidence type="ECO:0000256" key="4">
    <source>
        <dbReference type="ARBA" id="ARBA00022692"/>
    </source>
</evidence>
<keyword evidence="3" id="KW-1134">Transmembrane beta strand</keyword>
<evidence type="ECO:0000256" key="3">
    <source>
        <dbReference type="ARBA" id="ARBA00022452"/>
    </source>
</evidence>
<protein>
    <submittedName>
        <fullName evidence="9">Aromatic hydrocarbon degradation protein</fullName>
    </submittedName>
</protein>
<evidence type="ECO:0000256" key="6">
    <source>
        <dbReference type="ARBA" id="ARBA00023136"/>
    </source>
</evidence>
<keyword evidence="10" id="KW-1185">Reference proteome</keyword>
<dbReference type="Proteomes" id="UP000244930">
    <property type="component" value="Chromosome"/>
</dbReference>
<name>A0A2U8GUW0_9RHOO</name>
<dbReference type="RefSeq" id="WP_108951187.1">
    <property type="nucleotide sequence ID" value="NZ_CP022187.1"/>
</dbReference>
<evidence type="ECO:0000256" key="1">
    <source>
        <dbReference type="ARBA" id="ARBA00004571"/>
    </source>
</evidence>
<accession>A0A2U8GUW0</accession>
<dbReference type="EMBL" id="CP022187">
    <property type="protein sequence ID" value="AWI77489.1"/>
    <property type="molecule type" value="Genomic_DNA"/>
</dbReference>
<dbReference type="KEGG" id="acom:CEW83_03820"/>
<dbReference type="Pfam" id="PF03349">
    <property type="entry name" value="Toluene_X"/>
    <property type="match status" value="1"/>
</dbReference>
<evidence type="ECO:0000256" key="5">
    <source>
        <dbReference type="ARBA" id="ARBA00022729"/>
    </source>
</evidence>
<proteinExistence type="inferred from homology"/>
<dbReference type="AlphaFoldDB" id="A0A2U8GUW0"/>
<feature type="chain" id="PRO_5015998437" evidence="8">
    <location>
        <begin position="26"/>
        <end position="393"/>
    </location>
</feature>
<dbReference type="Gene3D" id="2.40.160.60">
    <property type="entry name" value="Outer membrane protein transport protein (OMPP1/FadL/TodX)"/>
    <property type="match status" value="1"/>
</dbReference>
<comment type="subcellular location">
    <subcellularLocation>
        <location evidence="1">Cell outer membrane</location>
        <topology evidence="1">Multi-pass membrane protein</topology>
    </subcellularLocation>
</comment>
<dbReference type="GO" id="GO:0015483">
    <property type="term" value="F:long-chain fatty acid transporting porin activity"/>
    <property type="evidence" value="ECO:0007669"/>
    <property type="project" value="TreeGrafter"/>
</dbReference>
<evidence type="ECO:0000313" key="10">
    <source>
        <dbReference type="Proteomes" id="UP000244930"/>
    </source>
</evidence>
<keyword evidence="5 8" id="KW-0732">Signal</keyword>
<evidence type="ECO:0000313" key="9">
    <source>
        <dbReference type="EMBL" id="AWI77489.1"/>
    </source>
</evidence>
<dbReference type="PANTHER" id="PTHR35093">
    <property type="entry name" value="OUTER MEMBRANE PROTEIN NMB0088-RELATED"/>
    <property type="match status" value="1"/>
</dbReference>
<sequence>MTTSRNLLRRLPLVIALGLPLSALATQGTFPHGYGVKAEGMGGVSIALPQDAVAGANNPAGMVLVGDRLDAGAALLKVDNGASFAGTGYDGSKERSIYLIPQLGYNHMFGTSTSLGVSVVGNGVGTDYGRDTNIGGLQGTRSELKQMVITTSLAHRLNDAHAIGVGLVLARQVLDIRGPAGLGLPEGRDESTGAGIKLGWTGQITPALTLGATYSSKVDMGRMSEFDGLLADGGDLDIPENYGFGMAYRVGAFTVAADVLQINWSGVGSLGNPGVTTAPGEGKTAGFGWKDQTVWRIGVAHALSDTLTLRAGYSHGTQIVDKRDTFLGILAPAANRRHYTLGATWAMSKEMELSFAYAKSPKERVRGQGAAPDSLTEVYMGQDWLSFSMGMKF</sequence>
<keyword evidence="4" id="KW-0812">Transmembrane</keyword>
<reference evidence="9 10" key="1">
    <citation type="submission" date="2017-06" db="EMBL/GenBank/DDBJ databases">
        <title>Azoarcus.</title>
        <authorList>
            <person name="Woo J.-H."/>
            <person name="Kim H.-S."/>
        </authorList>
    </citation>
    <scope>NUCLEOTIDE SEQUENCE [LARGE SCALE GENOMIC DNA]</scope>
    <source>
        <strain evidence="9 10">TSPY31</strain>
    </source>
</reference>
<comment type="similarity">
    <text evidence="2">Belongs to the OmpP1/FadL family.</text>
</comment>
<feature type="signal peptide" evidence="8">
    <location>
        <begin position="1"/>
        <end position="25"/>
    </location>
</feature>
<organism evidence="9 10">
    <name type="scientific">Parazoarcus communis</name>
    <dbReference type="NCBI Taxonomy" id="41977"/>
    <lineage>
        <taxon>Bacteria</taxon>
        <taxon>Pseudomonadati</taxon>
        <taxon>Pseudomonadota</taxon>
        <taxon>Betaproteobacteria</taxon>
        <taxon>Rhodocyclales</taxon>
        <taxon>Zoogloeaceae</taxon>
        <taxon>Parazoarcus</taxon>
    </lineage>
</organism>